<evidence type="ECO:0000313" key="2">
    <source>
        <dbReference type="EMBL" id="VDO84950.1"/>
    </source>
</evidence>
<keyword evidence="1" id="KW-0472">Membrane</keyword>
<evidence type="ECO:0000256" key="1">
    <source>
        <dbReference type="SAM" id="Phobius"/>
    </source>
</evidence>
<reference evidence="2 3" key="2">
    <citation type="submission" date="2018-11" db="EMBL/GenBank/DDBJ databases">
        <authorList>
            <consortium name="Pathogen Informatics"/>
        </authorList>
    </citation>
    <scope>NUCLEOTIDE SEQUENCE [LARGE SCALE GENOMIC DNA]</scope>
    <source>
        <strain evidence="2">Dakar</strain>
        <strain evidence="3">Dakar, Senegal</strain>
    </source>
</reference>
<keyword evidence="3" id="KW-1185">Reference proteome</keyword>
<keyword evidence="1" id="KW-0812">Transmembrane</keyword>
<keyword evidence="1" id="KW-1133">Transmembrane helix</keyword>
<dbReference type="Proteomes" id="UP000279833">
    <property type="component" value="Unassembled WGS sequence"/>
</dbReference>
<protein>
    <submittedName>
        <fullName evidence="4">Secreted protein</fullName>
    </submittedName>
</protein>
<feature type="transmembrane region" description="Helical" evidence="1">
    <location>
        <begin position="44"/>
        <end position="63"/>
    </location>
</feature>
<sequence length="82" mass="9956">MIVIFFLVVWMENFGYGIYQIKKFVFGLKFLCLVLYQFQLIHRLQILSLTFLHVLIHILVHSIQHPYRVFHQREVVVLDPKQ</sequence>
<evidence type="ECO:0000313" key="3">
    <source>
        <dbReference type="Proteomes" id="UP000279833"/>
    </source>
</evidence>
<evidence type="ECO:0000313" key="4">
    <source>
        <dbReference type="WBParaSite" id="SCUD_0000386101-mRNA-1"/>
    </source>
</evidence>
<reference evidence="4" key="1">
    <citation type="submission" date="2016-06" db="UniProtKB">
        <authorList>
            <consortium name="WormBaseParasite"/>
        </authorList>
    </citation>
    <scope>IDENTIFICATION</scope>
</reference>
<organism evidence="4">
    <name type="scientific">Schistosoma curassoni</name>
    <dbReference type="NCBI Taxonomy" id="6186"/>
    <lineage>
        <taxon>Eukaryota</taxon>
        <taxon>Metazoa</taxon>
        <taxon>Spiralia</taxon>
        <taxon>Lophotrochozoa</taxon>
        <taxon>Platyhelminthes</taxon>
        <taxon>Trematoda</taxon>
        <taxon>Digenea</taxon>
        <taxon>Strigeidida</taxon>
        <taxon>Schistosomatoidea</taxon>
        <taxon>Schistosomatidae</taxon>
        <taxon>Schistosoma</taxon>
    </lineage>
</organism>
<dbReference type="AlphaFoldDB" id="A0A183JMC9"/>
<accession>A0A183JMC9</accession>
<dbReference type="WBParaSite" id="SCUD_0000386101-mRNA-1">
    <property type="protein sequence ID" value="SCUD_0000386101-mRNA-1"/>
    <property type="gene ID" value="SCUD_0000386101"/>
</dbReference>
<name>A0A183JMC9_9TREM</name>
<proteinExistence type="predicted"/>
<dbReference type="EMBL" id="UZAK01004627">
    <property type="protein sequence ID" value="VDO84950.1"/>
    <property type="molecule type" value="Genomic_DNA"/>
</dbReference>
<gene>
    <name evidence="2" type="ORF">SCUD_LOCUS3861</name>
</gene>